<protein>
    <submittedName>
        <fullName evidence="3">Phosphoesterase RecJ-like protein</fullName>
    </submittedName>
</protein>
<name>A0A4V2RWN3_9BACT</name>
<dbReference type="InterPro" id="IPR001667">
    <property type="entry name" value="DDH_dom"/>
</dbReference>
<dbReference type="Pfam" id="PF01368">
    <property type="entry name" value="DHH"/>
    <property type="match status" value="1"/>
</dbReference>
<dbReference type="SUPFAM" id="SSF64182">
    <property type="entry name" value="DHH phosphoesterases"/>
    <property type="match status" value="1"/>
</dbReference>
<evidence type="ECO:0000259" key="2">
    <source>
        <dbReference type="Pfam" id="PF02272"/>
    </source>
</evidence>
<sequence length="335" mass="37157">MSSDIQEIKRFKSFLADAKKVLIIPHKDPDGDAIGSSLAWYNLFKESGIKGVVVSPNDVQVTLQWMPGADSIIVFSKDKNIALQEINDCDLALYLDFNGIGRTGDMQEVLSKLVIPKITIDHHPYPDMDLTEVMISDTEVSSTCELSYSVMKYLNLKPSPFSATCLYTGIMTDTGMLNHNSSRPGLYHVIADLLEIGVDKDYVHQEVFHSNSLSRMRLFGHALCSKLELLADGKIAYIALCEDELKRFDYKPGDTEGLVNYPLSIDGIEVAALITEKEPGFVKISMRSRGKLPVNDFAAKYFSGGGHRNAAGGEMKGDFEKVVERFISVVTKHFS</sequence>
<dbReference type="AlphaFoldDB" id="A0A4V2RWN3"/>
<dbReference type="OrthoDB" id="9803668at2"/>
<dbReference type="PANTHER" id="PTHR47618:SF1">
    <property type="entry name" value="BIFUNCTIONAL OLIGORIBONUCLEASE AND PAP PHOSPHATASE NRNA"/>
    <property type="match status" value="1"/>
</dbReference>
<dbReference type="GO" id="GO:0003676">
    <property type="term" value="F:nucleic acid binding"/>
    <property type="evidence" value="ECO:0007669"/>
    <property type="project" value="InterPro"/>
</dbReference>
<reference evidence="3 4" key="1">
    <citation type="submission" date="2019-03" db="EMBL/GenBank/DDBJ databases">
        <title>Genomic Encyclopedia of Type Strains, Phase IV (KMG-IV): sequencing the most valuable type-strain genomes for metagenomic binning, comparative biology and taxonomic classification.</title>
        <authorList>
            <person name="Goeker M."/>
        </authorList>
    </citation>
    <scope>NUCLEOTIDE SEQUENCE [LARGE SCALE GENOMIC DNA]</scope>
    <source>
        <strain evidence="3 4">DSM 24179</strain>
    </source>
</reference>
<dbReference type="Gene3D" id="3.10.310.30">
    <property type="match status" value="1"/>
</dbReference>
<dbReference type="Pfam" id="PF02272">
    <property type="entry name" value="DHHA1"/>
    <property type="match status" value="1"/>
</dbReference>
<dbReference type="Gene3D" id="3.90.1640.10">
    <property type="entry name" value="inorganic pyrophosphatase (n-terminal core)"/>
    <property type="match status" value="1"/>
</dbReference>
<feature type="domain" description="DDH" evidence="1">
    <location>
        <begin position="20"/>
        <end position="170"/>
    </location>
</feature>
<dbReference type="InterPro" id="IPR003156">
    <property type="entry name" value="DHHA1_dom"/>
</dbReference>
<dbReference type="EMBL" id="SLWK01000003">
    <property type="protein sequence ID" value="TCO09280.1"/>
    <property type="molecule type" value="Genomic_DNA"/>
</dbReference>
<evidence type="ECO:0000313" key="3">
    <source>
        <dbReference type="EMBL" id="TCO09280.1"/>
    </source>
</evidence>
<dbReference type="InterPro" id="IPR038763">
    <property type="entry name" value="DHH_sf"/>
</dbReference>
<comment type="caution">
    <text evidence="3">The sequence shown here is derived from an EMBL/GenBank/DDBJ whole genome shotgun (WGS) entry which is preliminary data.</text>
</comment>
<gene>
    <name evidence="3" type="ORF">EV194_103191</name>
</gene>
<organism evidence="3 4">
    <name type="scientific">Natronoflexus pectinivorans</name>
    <dbReference type="NCBI Taxonomy" id="682526"/>
    <lineage>
        <taxon>Bacteria</taxon>
        <taxon>Pseudomonadati</taxon>
        <taxon>Bacteroidota</taxon>
        <taxon>Bacteroidia</taxon>
        <taxon>Marinilabiliales</taxon>
        <taxon>Marinilabiliaceae</taxon>
        <taxon>Natronoflexus</taxon>
    </lineage>
</organism>
<evidence type="ECO:0000313" key="4">
    <source>
        <dbReference type="Proteomes" id="UP000295221"/>
    </source>
</evidence>
<accession>A0A4V2RWN3</accession>
<dbReference type="InterPro" id="IPR051319">
    <property type="entry name" value="Oligoribo/pAp-PDE_c-di-AMP_PDE"/>
</dbReference>
<proteinExistence type="predicted"/>
<feature type="domain" description="DHHA1" evidence="2">
    <location>
        <begin position="240"/>
        <end position="331"/>
    </location>
</feature>
<dbReference type="RefSeq" id="WP_132433184.1">
    <property type="nucleotide sequence ID" value="NZ_SLWK01000003.1"/>
</dbReference>
<keyword evidence="4" id="KW-1185">Reference proteome</keyword>
<evidence type="ECO:0000259" key="1">
    <source>
        <dbReference type="Pfam" id="PF01368"/>
    </source>
</evidence>
<dbReference type="PANTHER" id="PTHR47618">
    <property type="entry name" value="BIFUNCTIONAL OLIGORIBONUCLEASE AND PAP PHOSPHATASE NRNA"/>
    <property type="match status" value="1"/>
</dbReference>
<dbReference type="Proteomes" id="UP000295221">
    <property type="component" value="Unassembled WGS sequence"/>
</dbReference>